<evidence type="ECO:0000313" key="10">
    <source>
        <dbReference type="EMBL" id="GAA4878316.1"/>
    </source>
</evidence>
<dbReference type="SUPFAM" id="SSF52402">
    <property type="entry name" value="Adenine nucleotide alpha hydrolases-like"/>
    <property type="match status" value="1"/>
</dbReference>
<comment type="subcellular location">
    <subcellularLocation>
        <location evidence="1 8">Cytoplasm</location>
    </subcellularLocation>
</comment>
<evidence type="ECO:0000256" key="1">
    <source>
        <dbReference type="ARBA" id="ARBA00004496"/>
    </source>
</evidence>
<dbReference type="PANTHER" id="PTHR43033">
    <property type="entry name" value="TRNA(ILE)-LYSIDINE SYNTHASE-RELATED"/>
    <property type="match status" value="1"/>
</dbReference>
<dbReference type="Pfam" id="PF01171">
    <property type="entry name" value="ATP_bind_3"/>
    <property type="match status" value="1"/>
</dbReference>
<feature type="binding site" evidence="8">
    <location>
        <begin position="39"/>
        <end position="44"/>
    </location>
    <ligand>
        <name>ATP</name>
        <dbReference type="ChEBI" id="CHEBI:30616"/>
    </ligand>
</feature>
<keyword evidence="2 8" id="KW-0963">Cytoplasm</keyword>
<dbReference type="InterPro" id="IPR011063">
    <property type="entry name" value="TilS/TtcA_N"/>
</dbReference>
<evidence type="ECO:0000256" key="2">
    <source>
        <dbReference type="ARBA" id="ARBA00022490"/>
    </source>
</evidence>
<evidence type="ECO:0000256" key="5">
    <source>
        <dbReference type="ARBA" id="ARBA00022741"/>
    </source>
</evidence>
<keyword evidence="5 8" id="KW-0547">Nucleotide-binding</keyword>
<dbReference type="InterPro" id="IPR012796">
    <property type="entry name" value="Lysidine-tRNA-synth_C"/>
</dbReference>
<dbReference type="RefSeq" id="WP_345333988.1">
    <property type="nucleotide sequence ID" value="NZ_BAABJZ010000012.1"/>
</dbReference>
<comment type="function">
    <text evidence="8">Ligates lysine onto the cytidine present at position 34 of the AUA codon-specific tRNA(Ile) that contains the anticodon CAU, in an ATP-dependent manner. Cytidine is converted to lysidine, thus changing the amino acid specificity of the tRNA from methionine to isoleucine.</text>
</comment>
<dbReference type="SMART" id="SM00977">
    <property type="entry name" value="TilS_C"/>
    <property type="match status" value="1"/>
</dbReference>
<dbReference type="Gene3D" id="3.40.50.620">
    <property type="entry name" value="HUPs"/>
    <property type="match status" value="1"/>
</dbReference>
<keyword evidence="11" id="KW-1185">Reference proteome</keyword>
<comment type="domain">
    <text evidence="8">The N-terminal region contains the highly conserved SGGXDS motif, predicted to be a P-loop motif involved in ATP binding.</text>
</comment>
<evidence type="ECO:0000256" key="8">
    <source>
        <dbReference type="HAMAP-Rule" id="MF_01161"/>
    </source>
</evidence>
<dbReference type="NCBIfam" id="TIGR02433">
    <property type="entry name" value="lysidine_TilS_C"/>
    <property type="match status" value="1"/>
</dbReference>
<evidence type="ECO:0000256" key="6">
    <source>
        <dbReference type="ARBA" id="ARBA00022840"/>
    </source>
</evidence>
<reference evidence="11" key="1">
    <citation type="journal article" date="2019" name="Int. J. Syst. Evol. Microbiol.">
        <title>The Global Catalogue of Microorganisms (GCM) 10K type strain sequencing project: providing services to taxonomists for standard genome sequencing and annotation.</title>
        <authorList>
            <consortium name="The Broad Institute Genomics Platform"/>
            <consortium name="The Broad Institute Genome Sequencing Center for Infectious Disease"/>
            <person name="Wu L."/>
            <person name="Ma J."/>
        </authorList>
    </citation>
    <scope>NUCLEOTIDE SEQUENCE [LARGE SCALE GENOMIC DNA]</scope>
    <source>
        <strain evidence="11">JCM 18401</strain>
    </source>
</reference>
<evidence type="ECO:0000256" key="3">
    <source>
        <dbReference type="ARBA" id="ARBA00022598"/>
    </source>
</evidence>
<dbReference type="InterPro" id="IPR015262">
    <property type="entry name" value="tRNA_Ile_lys_synt_subst-bd"/>
</dbReference>
<dbReference type="Gene3D" id="1.20.59.20">
    <property type="match status" value="1"/>
</dbReference>
<dbReference type="PANTHER" id="PTHR43033:SF1">
    <property type="entry name" value="TRNA(ILE)-LYSIDINE SYNTHASE-RELATED"/>
    <property type="match status" value="1"/>
</dbReference>
<comment type="caution">
    <text evidence="10">The sequence shown here is derived from an EMBL/GenBank/DDBJ whole genome shotgun (WGS) entry which is preliminary data.</text>
</comment>
<feature type="domain" description="Lysidine-tRNA(Ile) synthetase C-terminal" evidence="9">
    <location>
        <begin position="373"/>
        <end position="445"/>
    </location>
</feature>
<dbReference type="Pfam" id="PF09179">
    <property type="entry name" value="TilS"/>
    <property type="match status" value="1"/>
</dbReference>
<keyword evidence="3 8" id="KW-0436">Ligase</keyword>
<evidence type="ECO:0000256" key="7">
    <source>
        <dbReference type="ARBA" id="ARBA00048539"/>
    </source>
</evidence>
<keyword evidence="4 8" id="KW-0819">tRNA processing</keyword>
<comment type="similarity">
    <text evidence="8">Belongs to the tRNA(Ile)-lysidine synthase family.</text>
</comment>
<gene>
    <name evidence="8 10" type="primary">tilS</name>
    <name evidence="10" type="ORF">GCM10023333_09800</name>
</gene>
<dbReference type="NCBIfam" id="TIGR02432">
    <property type="entry name" value="lysidine_TilS_N"/>
    <property type="match status" value="1"/>
</dbReference>
<evidence type="ECO:0000256" key="4">
    <source>
        <dbReference type="ARBA" id="ARBA00022694"/>
    </source>
</evidence>
<organism evidence="10 11">
    <name type="scientific">Ferrimonas pelagia</name>
    <dbReference type="NCBI Taxonomy" id="1177826"/>
    <lineage>
        <taxon>Bacteria</taxon>
        <taxon>Pseudomonadati</taxon>
        <taxon>Pseudomonadota</taxon>
        <taxon>Gammaproteobacteria</taxon>
        <taxon>Alteromonadales</taxon>
        <taxon>Ferrimonadaceae</taxon>
        <taxon>Ferrimonas</taxon>
    </lineage>
</organism>
<sequence length="451" mass="49960">MPLTESCAQPESPLCAALSSALSQALAEAAPTAIWLAFSGGVDSQLLATLLAGWQRDHPQIPCYLLHVHHGLSDDAEQWVQHCQASAEQLGLPLTVHRVELQLGPRISVEAAARHARYQAFLSHIDPQHVLLTGHHLDDQAETLLLALKRGSGPKGLSAMAPSQPFGAGRLMRPWLGLPRRAIEQAAAAMALSHIEDHSNADLRFDRNFLRHRILPQLEARWPGVKTSLARSAVLCAEQQSLCDELAATDLARCQLPADGLSLARSAELSVLRRNNLVRYWLAQQGALMPSRLQLAQIERIWQARADSQPQVDWAGWSVRRYLDGLYLLSAEPALPCEDEPWQTQCLANGECWRLQSASAGPRLQPPAEQQRLTVRYGLPGTTRLRPAGRSGSRPLKKLWQEYRVPPWLRSQVAMLCYDDKVVAALGYWLEQDALCQEGPGVIPQRQDEMS</sequence>
<dbReference type="Proteomes" id="UP001499988">
    <property type="component" value="Unassembled WGS sequence"/>
</dbReference>
<dbReference type="HAMAP" id="MF_01161">
    <property type="entry name" value="tRNA_Ile_lys_synt"/>
    <property type="match status" value="1"/>
</dbReference>
<dbReference type="Pfam" id="PF11734">
    <property type="entry name" value="TilS_C"/>
    <property type="match status" value="1"/>
</dbReference>
<dbReference type="CDD" id="cd01992">
    <property type="entry name" value="TilS_N"/>
    <property type="match status" value="1"/>
</dbReference>
<dbReference type="SUPFAM" id="SSF56037">
    <property type="entry name" value="PheT/TilS domain"/>
    <property type="match status" value="1"/>
</dbReference>
<dbReference type="EMBL" id="BAABJZ010000012">
    <property type="protein sequence ID" value="GAA4878316.1"/>
    <property type="molecule type" value="Genomic_DNA"/>
</dbReference>
<dbReference type="EC" id="6.3.4.19" evidence="8"/>
<keyword evidence="6 8" id="KW-0067">ATP-binding</keyword>
<name>A0ABP9EIW8_9GAMM</name>
<dbReference type="InterPro" id="IPR014729">
    <property type="entry name" value="Rossmann-like_a/b/a_fold"/>
</dbReference>
<dbReference type="SUPFAM" id="SSF82829">
    <property type="entry name" value="MesJ substrate recognition domain-like"/>
    <property type="match status" value="1"/>
</dbReference>
<evidence type="ECO:0000259" key="9">
    <source>
        <dbReference type="SMART" id="SM00977"/>
    </source>
</evidence>
<protein>
    <recommendedName>
        <fullName evidence="8">tRNA(Ile)-lysidine synthase</fullName>
        <ecNumber evidence="8">6.3.4.19</ecNumber>
    </recommendedName>
    <alternativeName>
        <fullName evidence="8">tRNA(Ile)-2-lysyl-cytidine synthase</fullName>
    </alternativeName>
    <alternativeName>
        <fullName evidence="8">tRNA(Ile)-lysidine synthetase</fullName>
    </alternativeName>
</protein>
<evidence type="ECO:0000313" key="11">
    <source>
        <dbReference type="Proteomes" id="UP001499988"/>
    </source>
</evidence>
<dbReference type="InterPro" id="IPR012094">
    <property type="entry name" value="tRNA_Ile_lys_synt"/>
</dbReference>
<comment type="catalytic activity">
    <reaction evidence="7 8">
        <text>cytidine(34) in tRNA(Ile2) + L-lysine + ATP = lysidine(34) in tRNA(Ile2) + AMP + diphosphate + H(+)</text>
        <dbReference type="Rhea" id="RHEA:43744"/>
        <dbReference type="Rhea" id="RHEA-COMP:10625"/>
        <dbReference type="Rhea" id="RHEA-COMP:10670"/>
        <dbReference type="ChEBI" id="CHEBI:15378"/>
        <dbReference type="ChEBI" id="CHEBI:30616"/>
        <dbReference type="ChEBI" id="CHEBI:32551"/>
        <dbReference type="ChEBI" id="CHEBI:33019"/>
        <dbReference type="ChEBI" id="CHEBI:82748"/>
        <dbReference type="ChEBI" id="CHEBI:83665"/>
        <dbReference type="ChEBI" id="CHEBI:456215"/>
        <dbReference type="EC" id="6.3.4.19"/>
    </reaction>
</comment>
<accession>A0ABP9EIW8</accession>
<proteinExistence type="inferred from homology"/>
<dbReference type="InterPro" id="IPR012795">
    <property type="entry name" value="tRNA_Ile_lys_synt_N"/>
</dbReference>